<organism evidence="3 4">
    <name type="scientific">Alistipes ihumii AP11</name>
    <dbReference type="NCBI Taxonomy" id="1211813"/>
    <lineage>
        <taxon>Bacteria</taxon>
        <taxon>Pseudomonadati</taxon>
        <taxon>Bacteroidota</taxon>
        <taxon>Bacteroidia</taxon>
        <taxon>Bacteroidales</taxon>
        <taxon>Rikenellaceae</taxon>
        <taxon>Alistipes</taxon>
    </lineage>
</organism>
<dbReference type="EMBL" id="CP102294">
    <property type="protein sequence ID" value="UWN56633.1"/>
    <property type="molecule type" value="Genomic_DNA"/>
</dbReference>
<dbReference type="Proteomes" id="UP001059295">
    <property type="component" value="Chromosome"/>
</dbReference>
<dbReference type="SUPFAM" id="SSF69618">
    <property type="entry name" value="HemD-like"/>
    <property type="match status" value="1"/>
</dbReference>
<evidence type="ECO:0000259" key="2">
    <source>
        <dbReference type="Pfam" id="PF02602"/>
    </source>
</evidence>
<dbReference type="Gene3D" id="3.40.50.10090">
    <property type="match status" value="2"/>
</dbReference>
<feature type="compositionally biased region" description="Low complexity" evidence="1">
    <location>
        <begin position="278"/>
        <end position="294"/>
    </location>
</feature>
<evidence type="ECO:0000313" key="4">
    <source>
        <dbReference type="Proteomes" id="UP001059295"/>
    </source>
</evidence>
<dbReference type="CDD" id="cd06578">
    <property type="entry name" value="HemD"/>
    <property type="match status" value="1"/>
</dbReference>
<protein>
    <submittedName>
        <fullName evidence="3">Uroporphyrinogen-III synthase</fullName>
    </submittedName>
</protein>
<proteinExistence type="predicted"/>
<dbReference type="InterPro" id="IPR003754">
    <property type="entry name" value="4pyrrol_synth_uPrphyn_synth"/>
</dbReference>
<evidence type="ECO:0000313" key="3">
    <source>
        <dbReference type="EMBL" id="UWN56633.1"/>
    </source>
</evidence>
<accession>A0ABY5UXL2</accession>
<keyword evidence="4" id="KW-1185">Reference proteome</keyword>
<dbReference type="Pfam" id="PF02602">
    <property type="entry name" value="HEM4"/>
    <property type="match status" value="1"/>
</dbReference>
<reference evidence="3" key="1">
    <citation type="journal article" date="2022" name="Cell">
        <title>Design, construction, and in vivo augmentation of a complex gut microbiome.</title>
        <authorList>
            <person name="Cheng A.G."/>
            <person name="Ho P.Y."/>
            <person name="Aranda-Diaz A."/>
            <person name="Jain S."/>
            <person name="Yu F.B."/>
            <person name="Meng X."/>
            <person name="Wang M."/>
            <person name="Iakiviak M."/>
            <person name="Nagashima K."/>
            <person name="Zhao A."/>
            <person name="Murugkar P."/>
            <person name="Patil A."/>
            <person name="Atabakhsh K."/>
            <person name="Weakley A."/>
            <person name="Yan J."/>
            <person name="Brumbaugh A.R."/>
            <person name="Higginbottom S."/>
            <person name="Dimas A."/>
            <person name="Shiver A.L."/>
            <person name="Deutschbauer A."/>
            <person name="Neff N."/>
            <person name="Sonnenburg J.L."/>
            <person name="Huang K.C."/>
            <person name="Fischbach M.A."/>
        </authorList>
    </citation>
    <scope>NUCLEOTIDE SEQUENCE</scope>
    <source>
        <strain evidence="3">AP11</strain>
    </source>
</reference>
<gene>
    <name evidence="3" type="ORF">NQ491_08205</name>
</gene>
<name>A0ABY5UXL2_9BACT</name>
<dbReference type="RefSeq" id="WP_019246660.1">
    <property type="nucleotide sequence ID" value="NZ_CAPH01000018.1"/>
</dbReference>
<feature type="region of interest" description="Disordered" evidence="1">
    <location>
        <begin position="274"/>
        <end position="311"/>
    </location>
</feature>
<dbReference type="InterPro" id="IPR036108">
    <property type="entry name" value="4pyrrol_syn_uPrphyn_synt_sf"/>
</dbReference>
<feature type="domain" description="Tetrapyrrole biosynthesis uroporphyrinogen III synthase" evidence="2">
    <location>
        <begin position="21"/>
        <end position="235"/>
    </location>
</feature>
<dbReference type="GeneID" id="82891709"/>
<sequence>MKVKKILVSQPAPAVAEKSPYHELVLKHRIDVRFHPFIKLEGVTLKEFRSQRVEILEHSAVIFTSRTTIDNFFRICEQARITIPEGMKYFCNTEAVALYLQKYIVYRKRKIFFADGTFSALVELIAKHKDEKFLLTLSEPHKPELPMALEKMKLRFDKVILARTVSADLSDVDIADYDLLVFYSPSEITSLLGAFPRPNGSPRIATFGHGTAKAAVGEGLTVSVMAPTPEVPSMTKAIDLYIHKLDSGEEVPPVTLEEQSPDLAFIQSQALKGRKTKPVAAKAPAPKAAVTTKKSPSAVRKSAAAGTTAKK</sequence>
<evidence type="ECO:0000256" key="1">
    <source>
        <dbReference type="SAM" id="MobiDB-lite"/>
    </source>
</evidence>